<keyword evidence="4" id="KW-0732">Signal</keyword>
<dbReference type="SUPFAM" id="SSF53474">
    <property type="entry name" value="alpha/beta-Hydrolases"/>
    <property type="match status" value="1"/>
</dbReference>
<proteinExistence type="predicted"/>
<feature type="domain" description="Peptidase S9A N-terminal" evidence="6">
    <location>
        <begin position="24"/>
        <end position="425"/>
    </location>
</feature>
<reference evidence="7" key="1">
    <citation type="submission" date="2022-02" db="EMBL/GenBank/DDBJ databases">
        <title>Qipengyuania spongiae sp. nov., isolated from marine sponge.</title>
        <authorList>
            <person name="Li Z."/>
            <person name="Zhang M."/>
        </authorList>
    </citation>
    <scope>NUCLEOTIDE SEQUENCE</scope>
    <source>
        <strain evidence="7">PHS-Z21</strain>
    </source>
</reference>
<evidence type="ECO:0000256" key="3">
    <source>
        <dbReference type="ARBA" id="ARBA00022825"/>
    </source>
</evidence>
<dbReference type="InterPro" id="IPR023302">
    <property type="entry name" value="Pept_S9A_N"/>
</dbReference>
<organism evidence="7 8">
    <name type="scientific">Qipengyuania spongiae</name>
    <dbReference type="NCBI Taxonomy" id="2909673"/>
    <lineage>
        <taxon>Bacteria</taxon>
        <taxon>Pseudomonadati</taxon>
        <taxon>Pseudomonadota</taxon>
        <taxon>Alphaproteobacteria</taxon>
        <taxon>Sphingomonadales</taxon>
        <taxon>Erythrobacteraceae</taxon>
        <taxon>Qipengyuania</taxon>
    </lineage>
</organism>
<feature type="domain" description="Peptidase S9 prolyl oligopeptidase catalytic" evidence="5">
    <location>
        <begin position="504"/>
        <end position="707"/>
    </location>
</feature>
<sequence length="711" mass="77970">MPRFTTSLAALSLVASPIALAAQDTDAEDPYIWLEEIQGERALAQVDEWNAATEEVLTVQPEYPIAKAWAKQILDDDRQIAMPSAIYGDMVANLWRDADNPRGIWRIATLDSYRSGAPEWRTLIDVDALGREEGESWVWHGANCLAPEYRRCLISLSPGGTDADVLREFDMATGEFVSDGFTLPAAKSSVAWFDDDTLFVGTDEGEGSMTESGYPRLVRLWDRGTDFSSARQIAEGEVTDVSIGGLSVLDGETRWRFVRRGPSFWTNQISLVRDDGSTVPLPLPEDADFETVLDGYVIAKLNSAFETGSTTEQPGTLVAWSLDRVMDGETAEPFVVFRPTESQAVEQVATSENKLWVKVLDDVSGKLIELTPTASPNATGWTQRAMDLPANSTIQIAETSGKGDTAYVTVESMLTPPTLYEVPSQGPALAIASEPAQFDASKFTVEQKFATSKDGTKVPYYLARPKGATGPLPTLIHAYGGFRNAQTPKYLTAEPYRSGPLSLFWLEEGNAYVLAGIRGGGEYGPRWHEEALREKRQNSFDDFHAVADDLVANRLAEPGRIAASGRSNGGVLVGAVANQRPDLYGAIISGSPLIDMRRYNQLLAGASWMAEYGNPDVPADWAYMREWSPYQNMREGADAPAAFYYLSTLDDRVHPGHARKAAAKHEAFGQTFYYHEYKEGGHSVGADHEEDAKRAALLLAYLNREIGRGAE</sequence>
<dbReference type="InterPro" id="IPR051167">
    <property type="entry name" value="Prolyl_oligopep/macrocyclase"/>
</dbReference>
<evidence type="ECO:0000259" key="5">
    <source>
        <dbReference type="Pfam" id="PF00326"/>
    </source>
</evidence>
<dbReference type="InterPro" id="IPR029058">
    <property type="entry name" value="AB_hydrolase_fold"/>
</dbReference>
<feature type="chain" id="PRO_5046093610" evidence="4">
    <location>
        <begin position="22"/>
        <end position="711"/>
    </location>
</feature>
<keyword evidence="3" id="KW-0720">Serine protease</keyword>
<evidence type="ECO:0000259" key="6">
    <source>
        <dbReference type="Pfam" id="PF02897"/>
    </source>
</evidence>
<dbReference type="PANTHER" id="PTHR42881">
    <property type="entry name" value="PROLYL ENDOPEPTIDASE"/>
    <property type="match status" value="1"/>
</dbReference>
<dbReference type="PANTHER" id="PTHR42881:SF13">
    <property type="entry name" value="PROLYL ENDOPEPTIDASE"/>
    <property type="match status" value="1"/>
</dbReference>
<evidence type="ECO:0000313" key="7">
    <source>
        <dbReference type="EMBL" id="UVI40314.1"/>
    </source>
</evidence>
<dbReference type="Gene3D" id="3.40.50.1820">
    <property type="entry name" value="alpha/beta hydrolase"/>
    <property type="match status" value="1"/>
</dbReference>
<dbReference type="InterPro" id="IPR002470">
    <property type="entry name" value="Peptidase_S9A"/>
</dbReference>
<keyword evidence="1" id="KW-0645">Protease</keyword>
<dbReference type="SUPFAM" id="SSF50993">
    <property type="entry name" value="Peptidase/esterase 'gauge' domain"/>
    <property type="match status" value="1"/>
</dbReference>
<dbReference type="EMBL" id="CP092471">
    <property type="protein sequence ID" value="UVI40314.1"/>
    <property type="molecule type" value="Genomic_DNA"/>
</dbReference>
<dbReference type="Pfam" id="PF00326">
    <property type="entry name" value="Peptidase_S9"/>
    <property type="match status" value="1"/>
</dbReference>
<name>A0ABY5T408_9SPHN</name>
<dbReference type="PRINTS" id="PR00862">
    <property type="entry name" value="PROLIGOPTASE"/>
</dbReference>
<dbReference type="InterPro" id="IPR001375">
    <property type="entry name" value="Peptidase_S9_cat"/>
</dbReference>
<dbReference type="Proteomes" id="UP001065265">
    <property type="component" value="Chromosome"/>
</dbReference>
<protein>
    <submittedName>
        <fullName evidence="7">Prolyl oligopeptidase family serine peptidase</fullName>
    </submittedName>
</protein>
<accession>A0ABY5T408</accession>
<evidence type="ECO:0000256" key="2">
    <source>
        <dbReference type="ARBA" id="ARBA00022801"/>
    </source>
</evidence>
<keyword evidence="8" id="KW-1185">Reference proteome</keyword>
<gene>
    <name evidence="7" type="ORF">L1F33_05060</name>
</gene>
<feature type="signal peptide" evidence="4">
    <location>
        <begin position="1"/>
        <end position="21"/>
    </location>
</feature>
<evidence type="ECO:0000256" key="1">
    <source>
        <dbReference type="ARBA" id="ARBA00022670"/>
    </source>
</evidence>
<evidence type="ECO:0000313" key="8">
    <source>
        <dbReference type="Proteomes" id="UP001065265"/>
    </source>
</evidence>
<dbReference type="Gene3D" id="2.130.10.120">
    <property type="entry name" value="Prolyl oligopeptidase, N-terminal domain"/>
    <property type="match status" value="1"/>
</dbReference>
<evidence type="ECO:0000256" key="4">
    <source>
        <dbReference type="SAM" id="SignalP"/>
    </source>
</evidence>
<keyword evidence="2" id="KW-0378">Hydrolase</keyword>
<dbReference type="Pfam" id="PF02897">
    <property type="entry name" value="Peptidase_S9_N"/>
    <property type="match status" value="1"/>
</dbReference>
<dbReference type="RefSeq" id="WP_265560468.1">
    <property type="nucleotide sequence ID" value="NZ_CP092471.1"/>
</dbReference>